<reference evidence="3" key="1">
    <citation type="journal article" date="2013" name="Genome">
        <title>Draft Genome Sequences of Porphyromonas crevioricanis JCM 15906T and Porphyromonas cansulci JCM 13913T Isolated from a Canine Oral Cavity.</title>
        <authorList>
            <person name="Sakamoto M."/>
            <person name="Tanaka N."/>
            <person name="Shiwa Y."/>
            <person name="Yoshikawa H."/>
            <person name="Ohkuma M."/>
        </authorList>
    </citation>
    <scope>NUCLEOTIDE SEQUENCE [LARGE SCALE GENOMIC DNA]</scope>
    <source>
        <strain evidence="3">JCM 15906</strain>
    </source>
</reference>
<dbReference type="Pfam" id="PF11276">
    <property type="entry name" value="DUF3078"/>
    <property type="match status" value="1"/>
</dbReference>
<dbReference type="Proteomes" id="UP000018031">
    <property type="component" value="Unassembled WGS sequence"/>
</dbReference>
<gene>
    <name evidence="2" type="ORF">PORCRE_2038</name>
</gene>
<dbReference type="InterPro" id="IPR021428">
    <property type="entry name" value="DUF3078"/>
</dbReference>
<reference evidence="2 3" key="2">
    <citation type="journal article" date="2013" name="Genome Announc.">
        <title>Draft Genome Sequences of Porphyromonas crevioricanis JCM 15906T and Porphyromonas cansulci JCM 13913T Isolated from a Canine Oral Cavity.</title>
        <authorList>
            <person name="Sakamoto M."/>
            <person name="Tanaka N."/>
            <person name="Shiwa Y."/>
            <person name="Yoshikawa H."/>
            <person name="Ohkuma M."/>
        </authorList>
    </citation>
    <scope>NUCLEOTIDE SEQUENCE [LARGE SCALE GENOMIC DNA]</scope>
    <source>
        <strain evidence="2 3">JCM 15906</strain>
    </source>
</reference>
<comment type="caution">
    <text evidence="2">The sequence shown here is derived from an EMBL/GenBank/DDBJ whole genome shotgun (WGS) entry which is preliminary data.</text>
</comment>
<feature type="chain" id="PRO_5004574993" description="DUF3078 domain-containing protein" evidence="1">
    <location>
        <begin position="34"/>
        <end position="304"/>
    </location>
</feature>
<evidence type="ECO:0000313" key="2">
    <source>
        <dbReference type="EMBL" id="GAD06305.1"/>
    </source>
</evidence>
<name>T1DTN9_9PORP</name>
<evidence type="ECO:0000256" key="1">
    <source>
        <dbReference type="SAM" id="SignalP"/>
    </source>
</evidence>
<sequence length="304" mass="33491">MEYTPLIFRNPMKKLALIIITLSSHLLVSHLYAQDTTKNWTVSGITGLNLSQTSLTNWAAGGDNTVAGNVYLNIGAKYEKGRFSWNNTLNTDFGMNYTQANDWVKTVDKFELSTMAGYKATEQWLVSGMASFLTQYAKGYKKPSDPKENYISNFFAPAYLNLGLGAEYRPHKVVSIFMSPLTGKLTIVDDKRLSDAGAFGVKKGEKLFAELGASTVVLANFSPMKNINVVTKLSLFSAYTHDFGNIDVNWDLAVAAKINKFLSATVTTNLIYDDDVKMIDSNGVVTGAKVQFKEIVGLGLAYNF</sequence>
<protein>
    <recommendedName>
        <fullName evidence="4">DUF3078 domain-containing protein</fullName>
    </recommendedName>
</protein>
<dbReference type="EMBL" id="BAOU01000072">
    <property type="protein sequence ID" value="GAD06305.1"/>
    <property type="molecule type" value="Genomic_DNA"/>
</dbReference>
<evidence type="ECO:0000313" key="3">
    <source>
        <dbReference type="Proteomes" id="UP000018031"/>
    </source>
</evidence>
<organism evidence="2 3">
    <name type="scientific">Porphyromonas crevioricanis JCM 15906</name>
    <dbReference type="NCBI Taxonomy" id="1305617"/>
    <lineage>
        <taxon>Bacteria</taxon>
        <taxon>Pseudomonadati</taxon>
        <taxon>Bacteroidota</taxon>
        <taxon>Bacteroidia</taxon>
        <taxon>Bacteroidales</taxon>
        <taxon>Porphyromonadaceae</taxon>
        <taxon>Porphyromonas</taxon>
    </lineage>
</organism>
<keyword evidence="1" id="KW-0732">Signal</keyword>
<feature type="signal peptide" evidence="1">
    <location>
        <begin position="1"/>
        <end position="33"/>
    </location>
</feature>
<dbReference type="AlphaFoldDB" id="T1DTN9"/>
<proteinExistence type="predicted"/>
<accession>T1DTN9</accession>
<evidence type="ECO:0008006" key="4">
    <source>
        <dbReference type="Google" id="ProtNLM"/>
    </source>
</evidence>